<keyword evidence="2" id="KW-1185">Reference proteome</keyword>
<proteinExistence type="predicted"/>
<dbReference type="Proteomes" id="UP000022910">
    <property type="component" value="Unassembled WGS sequence"/>
</dbReference>
<evidence type="ECO:0008006" key="3">
    <source>
        <dbReference type="Google" id="ProtNLM"/>
    </source>
</evidence>
<gene>
    <name evidence="1" type="ORF">RirG_078610</name>
</gene>
<accession>A0A015LFR6</accession>
<evidence type="ECO:0000313" key="1">
    <source>
        <dbReference type="EMBL" id="EXX71416.1"/>
    </source>
</evidence>
<reference evidence="1 2" key="1">
    <citation type="submission" date="2014-02" db="EMBL/GenBank/DDBJ databases">
        <title>Single nucleus genome sequencing reveals high similarity among nuclei of an endomycorrhizal fungus.</title>
        <authorList>
            <person name="Lin K."/>
            <person name="Geurts R."/>
            <person name="Zhang Z."/>
            <person name="Limpens E."/>
            <person name="Saunders D.G."/>
            <person name="Mu D."/>
            <person name="Pang E."/>
            <person name="Cao H."/>
            <person name="Cha H."/>
            <person name="Lin T."/>
            <person name="Zhou Q."/>
            <person name="Shang Y."/>
            <person name="Li Y."/>
            <person name="Ivanov S."/>
            <person name="Sharma T."/>
            <person name="Velzen R.V."/>
            <person name="Ruijter N.D."/>
            <person name="Aanen D.K."/>
            <person name="Win J."/>
            <person name="Kamoun S."/>
            <person name="Bisseling T."/>
            <person name="Huang S."/>
        </authorList>
    </citation>
    <scope>NUCLEOTIDE SEQUENCE [LARGE SCALE GENOMIC DNA]</scope>
    <source>
        <strain evidence="2">DAOM197198w</strain>
    </source>
</reference>
<dbReference type="EMBL" id="JEMT01016128">
    <property type="protein sequence ID" value="EXX71416.1"/>
    <property type="molecule type" value="Genomic_DNA"/>
</dbReference>
<name>A0A015LFR6_RHIIW</name>
<evidence type="ECO:0000313" key="2">
    <source>
        <dbReference type="Proteomes" id="UP000022910"/>
    </source>
</evidence>
<dbReference type="AlphaFoldDB" id="A0A015LFR6"/>
<organism evidence="1 2">
    <name type="scientific">Rhizophagus irregularis (strain DAOM 197198w)</name>
    <name type="common">Glomus intraradices</name>
    <dbReference type="NCBI Taxonomy" id="1432141"/>
    <lineage>
        <taxon>Eukaryota</taxon>
        <taxon>Fungi</taxon>
        <taxon>Fungi incertae sedis</taxon>
        <taxon>Mucoromycota</taxon>
        <taxon>Glomeromycotina</taxon>
        <taxon>Glomeromycetes</taxon>
        <taxon>Glomerales</taxon>
        <taxon>Glomeraceae</taxon>
        <taxon>Rhizophagus</taxon>
    </lineage>
</organism>
<comment type="caution">
    <text evidence="1">The sequence shown here is derived from an EMBL/GenBank/DDBJ whole genome shotgun (WGS) entry which is preliminary data.</text>
</comment>
<sequence length="291" mass="33735">MILKFLSKFSVPTLHFQSPTTKNPITTLYPTLSPEAASRTSTNRFSIMSIASTAESEINSWSSSSVDESFTPINDIKEVIPLISINNEQEVHRVAYKTLQQCIDLLRCLPSDDKYTYESKFIPSSTIGKHVRHLYDHFRLLLESKQLKEKRKPSDGNIDDYDDQYYEEQKDESKFWIVNYDNRSNNIPVETLRLTAIKRLEQLQTTIINDCTFIPFNTQIRVDATVDSEMLMDPIPFQSTYGRELWFCCHHAIHHFALIRVICAEQNIVVPEDFGIAPSTLQKRYKMEHNS</sequence>
<dbReference type="HOGENOM" id="CLU_083400_1_0_1"/>
<protein>
    <recommendedName>
        <fullName evidence="3">DinB-like domain-containing protein</fullName>
    </recommendedName>
</protein>
<dbReference type="PANTHER" id="PTHR39473:SF1">
    <property type="entry name" value="DINB-LIKE DOMAIN-CONTAINING PROTEIN"/>
    <property type="match status" value="1"/>
</dbReference>
<dbReference type="PANTHER" id="PTHR39473">
    <property type="match status" value="1"/>
</dbReference>
<dbReference type="STRING" id="1432141.A0A015LFR6"/>
<dbReference type="OrthoDB" id="5564877at2759"/>